<dbReference type="Proteomes" id="UP000540519">
    <property type="component" value="Unassembled WGS sequence"/>
</dbReference>
<evidence type="ECO:0000256" key="8">
    <source>
        <dbReference type="ARBA" id="ARBA00023065"/>
    </source>
</evidence>
<dbReference type="Gene3D" id="2.40.170.20">
    <property type="entry name" value="TonB-dependent receptor, beta-barrel domain"/>
    <property type="match status" value="1"/>
</dbReference>
<feature type="domain" description="TonB-dependent receptor plug" evidence="15">
    <location>
        <begin position="51"/>
        <end position="151"/>
    </location>
</feature>
<evidence type="ECO:0000313" key="16">
    <source>
        <dbReference type="EMBL" id="MUH37371.1"/>
    </source>
</evidence>
<dbReference type="GO" id="GO:0015344">
    <property type="term" value="F:siderophore uptake transmembrane transporter activity"/>
    <property type="evidence" value="ECO:0007669"/>
    <property type="project" value="TreeGrafter"/>
</dbReference>
<evidence type="ECO:0000259" key="15">
    <source>
        <dbReference type="Pfam" id="PF07715"/>
    </source>
</evidence>
<dbReference type="Pfam" id="PF00593">
    <property type="entry name" value="TonB_dep_Rec_b-barrel"/>
    <property type="match status" value="1"/>
</dbReference>
<evidence type="ECO:0000256" key="5">
    <source>
        <dbReference type="ARBA" id="ARBA00022692"/>
    </source>
</evidence>
<dbReference type="Pfam" id="PF07715">
    <property type="entry name" value="Plug"/>
    <property type="match status" value="1"/>
</dbReference>
<evidence type="ECO:0000256" key="12">
    <source>
        <dbReference type="PROSITE-ProRule" id="PRU01360"/>
    </source>
</evidence>
<evidence type="ECO:0000259" key="14">
    <source>
        <dbReference type="Pfam" id="PF00593"/>
    </source>
</evidence>
<dbReference type="PROSITE" id="PS52016">
    <property type="entry name" value="TONB_DEPENDENT_REC_3"/>
    <property type="match status" value="1"/>
</dbReference>
<dbReference type="AlphaFoldDB" id="A0A7X3D3C7"/>
<evidence type="ECO:0000256" key="4">
    <source>
        <dbReference type="ARBA" id="ARBA00022496"/>
    </source>
</evidence>
<organism evidence="16 17">
    <name type="scientific">Zobellia amurskyensis</name>
    <dbReference type="NCBI Taxonomy" id="248905"/>
    <lineage>
        <taxon>Bacteria</taxon>
        <taxon>Pseudomonadati</taxon>
        <taxon>Bacteroidota</taxon>
        <taxon>Flavobacteriia</taxon>
        <taxon>Flavobacteriales</taxon>
        <taxon>Flavobacteriaceae</taxon>
        <taxon>Zobellia</taxon>
    </lineage>
</organism>
<evidence type="ECO:0000313" key="17">
    <source>
        <dbReference type="Proteomes" id="UP000540519"/>
    </source>
</evidence>
<keyword evidence="3 12" id="KW-1134">Transmembrane beta strand</keyword>
<keyword evidence="4" id="KW-0410">Iron transport</keyword>
<accession>A0A7X3D3C7</accession>
<evidence type="ECO:0000256" key="1">
    <source>
        <dbReference type="ARBA" id="ARBA00004571"/>
    </source>
</evidence>
<reference evidence="16 17" key="1">
    <citation type="journal article" date="2019" name="Mar. Drugs">
        <title>Comparative Genomics and CAZyme Genome Repertoires of Marine Zobellia amurskyensis KMM 3526(T) and Zobellia laminariae KMM 3676(T).</title>
        <authorList>
            <person name="Chernysheva N."/>
            <person name="Bystritskaya E."/>
            <person name="Stenkova A."/>
            <person name="Golovkin I."/>
            <person name="Nedashkovskaya O."/>
            <person name="Isaeva M."/>
        </authorList>
    </citation>
    <scope>NUCLEOTIDE SEQUENCE [LARGE SCALE GENOMIC DNA]</scope>
    <source>
        <strain evidence="16 17">KMM 3526</strain>
    </source>
</reference>
<evidence type="ECO:0000256" key="11">
    <source>
        <dbReference type="ARBA" id="ARBA00023237"/>
    </source>
</evidence>
<sequence>MKSIFTVLTIFIFTQITLAQTPSQKDGVTVLEEVILTDTILKKQATGIIPSSIIGPKNFQNYSPLDIVSTINQIPGVFILSGALNTNKITIRGIGARSQYGTDKLQLYYNDIPLTNGTGSSTIETYDLENLDGIEVIKGPKGTAYGTGLGGAIILHSGENTQEGSSLENNFTTGSYGLLKNNLRFSHSDTKLSLMIRYGHLETDGYRENNSFERDEVLINTSYKINSKNTISFLLNHIDYSAQIPSSISRSALDENPKQAAFTWKASQGHEDNNYTLAGFSYQHEFSSKLKNTTSVFYTYLDHYEPRPFNILDEITNGYGFRSRFLGNFNFLQRKAEYTFGAELYKDEYNWGTFENLYEENNGNGSLKGERISDNKEFRRKFNGFGSLTLPLTHKFTAQIGLNINKTHYDFRDNYNTGSNNKNAKRDFKAIVLPSLDLNYKLSDAHFMYANISRGFSNPSLERSLTPEGVINPEIAQETGINYELGGQFNFFKQKLHVDLAVYRMDIKNLLVDQRIGEDQYIGKNTGSTKHQGIDLELSYTMKVSPQLQLRPFINYTLSDFSFVEFIDGENDFSGNPLTGVPKHRLNSGLQLQMDNGFYWNTTHQYVDKISLTDANTLYSDAFNVLNTKIGYRKQLSARFSIGLNFGINNILDAKYAQSVLINATGFGGSEPRYYYPGNGRNWYGGLKLGIRI</sequence>
<dbReference type="InterPro" id="IPR000531">
    <property type="entry name" value="Beta-barrel_TonB"/>
</dbReference>
<dbReference type="InterPro" id="IPR012910">
    <property type="entry name" value="Plug_dom"/>
</dbReference>
<dbReference type="EMBL" id="RCNR01000038">
    <property type="protein sequence ID" value="MUH37371.1"/>
    <property type="molecule type" value="Genomic_DNA"/>
</dbReference>
<evidence type="ECO:0000256" key="6">
    <source>
        <dbReference type="ARBA" id="ARBA00022729"/>
    </source>
</evidence>
<gene>
    <name evidence="16" type="ORF">D9O36_16080</name>
</gene>
<dbReference type="InterPro" id="IPR039426">
    <property type="entry name" value="TonB-dep_rcpt-like"/>
</dbReference>
<comment type="subcellular location">
    <subcellularLocation>
        <location evidence="1 12">Cell outer membrane</location>
        <topology evidence="1 12">Multi-pass membrane protein</topology>
    </subcellularLocation>
</comment>
<evidence type="ECO:0000256" key="10">
    <source>
        <dbReference type="ARBA" id="ARBA00023136"/>
    </source>
</evidence>
<dbReference type="PANTHER" id="PTHR32552:SF68">
    <property type="entry name" value="FERRICHROME OUTER MEMBRANE TRANSPORTER_PHAGE RECEPTOR"/>
    <property type="match status" value="1"/>
</dbReference>
<evidence type="ECO:0000256" key="3">
    <source>
        <dbReference type="ARBA" id="ARBA00022452"/>
    </source>
</evidence>
<comment type="similarity">
    <text evidence="12 13">Belongs to the TonB-dependent receptor family.</text>
</comment>
<dbReference type="SUPFAM" id="SSF56935">
    <property type="entry name" value="Porins"/>
    <property type="match status" value="1"/>
</dbReference>
<dbReference type="OrthoDB" id="9782587at2"/>
<keyword evidence="16" id="KW-0675">Receptor</keyword>
<keyword evidence="17" id="KW-1185">Reference proteome</keyword>
<dbReference type="GO" id="GO:0009279">
    <property type="term" value="C:cell outer membrane"/>
    <property type="evidence" value="ECO:0007669"/>
    <property type="project" value="UniProtKB-SubCell"/>
</dbReference>
<evidence type="ECO:0000256" key="9">
    <source>
        <dbReference type="ARBA" id="ARBA00023077"/>
    </source>
</evidence>
<evidence type="ECO:0000256" key="13">
    <source>
        <dbReference type="RuleBase" id="RU003357"/>
    </source>
</evidence>
<keyword evidence="2 12" id="KW-0813">Transport</keyword>
<name>A0A7X3D3C7_9FLAO</name>
<keyword evidence="9 13" id="KW-0798">TonB box</keyword>
<dbReference type="PANTHER" id="PTHR32552">
    <property type="entry name" value="FERRICHROME IRON RECEPTOR-RELATED"/>
    <property type="match status" value="1"/>
</dbReference>
<evidence type="ECO:0000256" key="7">
    <source>
        <dbReference type="ARBA" id="ARBA00023004"/>
    </source>
</evidence>
<dbReference type="Gene3D" id="2.170.130.10">
    <property type="entry name" value="TonB-dependent receptor, plug domain"/>
    <property type="match status" value="1"/>
</dbReference>
<keyword evidence="6" id="KW-0732">Signal</keyword>
<proteinExistence type="inferred from homology"/>
<keyword evidence="11 12" id="KW-0998">Cell outer membrane</keyword>
<keyword evidence="7" id="KW-0408">Iron</keyword>
<evidence type="ECO:0000256" key="2">
    <source>
        <dbReference type="ARBA" id="ARBA00022448"/>
    </source>
</evidence>
<feature type="domain" description="TonB-dependent receptor-like beta-barrel" evidence="14">
    <location>
        <begin position="255"/>
        <end position="651"/>
    </location>
</feature>
<keyword evidence="8" id="KW-0406">Ion transport</keyword>
<dbReference type="RefSeq" id="WP_155600672.1">
    <property type="nucleotide sequence ID" value="NZ_RCNR01000038.1"/>
</dbReference>
<dbReference type="InterPro" id="IPR037066">
    <property type="entry name" value="Plug_dom_sf"/>
</dbReference>
<keyword evidence="10 12" id="KW-0472">Membrane</keyword>
<protein>
    <submittedName>
        <fullName evidence="16">TonB-dependent receptor</fullName>
    </submittedName>
</protein>
<dbReference type="InterPro" id="IPR036942">
    <property type="entry name" value="Beta-barrel_TonB_sf"/>
</dbReference>
<keyword evidence="5 12" id="KW-0812">Transmembrane</keyword>
<comment type="caution">
    <text evidence="16">The sequence shown here is derived from an EMBL/GenBank/DDBJ whole genome shotgun (WGS) entry which is preliminary data.</text>
</comment>